<reference evidence="10 11" key="1">
    <citation type="journal article" date="2013" name="BMC Genomics">
        <title>The genome and transcriptome of the pine saprophyte Ophiostoma piceae, and a comparison with the bark beetle-associated pine pathogen Grosmannia clavigera.</title>
        <authorList>
            <person name="Haridas S."/>
            <person name="Wang Y."/>
            <person name="Lim L."/>
            <person name="Massoumi Alamouti S."/>
            <person name="Jackman S."/>
            <person name="Docking R."/>
            <person name="Robertson G."/>
            <person name="Birol I."/>
            <person name="Bohlmann J."/>
            <person name="Breuil C."/>
        </authorList>
    </citation>
    <scope>NUCLEOTIDE SEQUENCE [LARGE SCALE GENOMIC DNA]</scope>
    <source>
        <strain evidence="10 11">UAMH 11346</strain>
    </source>
</reference>
<keyword evidence="2" id="KW-0813">Transport</keyword>
<evidence type="ECO:0000256" key="5">
    <source>
        <dbReference type="ARBA" id="ARBA00022989"/>
    </source>
</evidence>
<comment type="subcellular location">
    <subcellularLocation>
        <location evidence="1">Membrane</location>
    </subcellularLocation>
</comment>
<dbReference type="OrthoDB" id="19261at2759"/>
<dbReference type="STRING" id="1262450.S3CHV0"/>
<feature type="compositionally biased region" description="Low complexity" evidence="7">
    <location>
        <begin position="201"/>
        <end position="210"/>
    </location>
</feature>
<organism evidence="10 11">
    <name type="scientific">Ophiostoma piceae (strain UAMH 11346)</name>
    <name type="common">Sap stain fungus</name>
    <dbReference type="NCBI Taxonomy" id="1262450"/>
    <lineage>
        <taxon>Eukaryota</taxon>
        <taxon>Fungi</taxon>
        <taxon>Dikarya</taxon>
        <taxon>Ascomycota</taxon>
        <taxon>Pezizomycotina</taxon>
        <taxon>Sordariomycetes</taxon>
        <taxon>Sordariomycetidae</taxon>
        <taxon>Ophiostomatales</taxon>
        <taxon>Ophiostomataceae</taxon>
        <taxon>Ophiostoma</taxon>
    </lineage>
</organism>
<dbReference type="AlphaFoldDB" id="S3CHV0"/>
<evidence type="ECO:0000256" key="6">
    <source>
        <dbReference type="ARBA" id="ARBA00023136"/>
    </source>
</evidence>
<feature type="transmembrane region" description="Helical" evidence="8">
    <location>
        <begin position="107"/>
        <end position="124"/>
    </location>
</feature>
<evidence type="ECO:0000256" key="1">
    <source>
        <dbReference type="ARBA" id="ARBA00004370"/>
    </source>
</evidence>
<name>S3CHV0_OPHP1</name>
<evidence type="ECO:0000256" key="2">
    <source>
        <dbReference type="ARBA" id="ARBA00022448"/>
    </source>
</evidence>
<feature type="region of interest" description="Disordered" evidence="7">
    <location>
        <begin position="182"/>
        <end position="233"/>
    </location>
</feature>
<dbReference type="CDD" id="cd08760">
    <property type="entry name" value="Cyt_b561_FRRS1_like"/>
    <property type="match status" value="1"/>
</dbReference>
<dbReference type="OMA" id="HAFIMSC"/>
<keyword evidence="11" id="KW-1185">Reference proteome</keyword>
<evidence type="ECO:0000256" key="3">
    <source>
        <dbReference type="ARBA" id="ARBA00022692"/>
    </source>
</evidence>
<dbReference type="PANTHER" id="PTHR47797">
    <property type="entry name" value="DEHYDROGENASE, PUTATIVE (AFU_ORTHOLOGUE AFUA_8G05805)-RELATED"/>
    <property type="match status" value="1"/>
</dbReference>
<dbReference type="PROSITE" id="PS50939">
    <property type="entry name" value="CYTOCHROME_B561"/>
    <property type="match status" value="1"/>
</dbReference>
<feature type="transmembrane region" description="Helical" evidence="8">
    <location>
        <begin position="136"/>
        <end position="154"/>
    </location>
</feature>
<sequence length="233" mass="25128">MVVLFPVGSILMRIVPGRFAVWAHALFQLMAYILYIAGAALGIYLVKTVNIPFAGGNLLTNSRTNYHPILGLVVLATLFLQPMLGYIHHVRFKQLGRRTVWSHLHLWNGRIGITVGIIDGGLGLQLANAPRRIKTAYIAVAVILWSLWMLVAIANETRRARRAPAGTAAAAAAGRGGSAGYYAARRSHTPDPEMSAARTVGTPGTGSSRSSPPPARPPRSGNRSPKSYEEMIV</sequence>
<keyword evidence="6 8" id="KW-0472">Membrane</keyword>
<dbReference type="Gene3D" id="1.20.120.1770">
    <property type="match status" value="1"/>
</dbReference>
<keyword evidence="3 8" id="KW-0812">Transmembrane</keyword>
<dbReference type="PANTHER" id="PTHR47797:SF1">
    <property type="entry name" value="CYTOCHROME B561 DOMAIN-CONTAINING PROTEIN-RELATED"/>
    <property type="match status" value="1"/>
</dbReference>
<evidence type="ECO:0000313" key="10">
    <source>
        <dbReference type="EMBL" id="EPE05928.1"/>
    </source>
</evidence>
<evidence type="ECO:0000256" key="7">
    <source>
        <dbReference type="SAM" id="MobiDB-lite"/>
    </source>
</evidence>
<accession>S3CHV0</accession>
<dbReference type="VEuPathDB" id="FungiDB:F503_08459"/>
<proteinExistence type="predicted"/>
<dbReference type="GO" id="GO:0016020">
    <property type="term" value="C:membrane"/>
    <property type="evidence" value="ECO:0007669"/>
    <property type="project" value="UniProtKB-SubCell"/>
</dbReference>
<feature type="transmembrane region" description="Helical" evidence="8">
    <location>
        <begin position="66"/>
        <end position="87"/>
    </location>
</feature>
<dbReference type="EMBL" id="KE148155">
    <property type="protein sequence ID" value="EPE05928.1"/>
    <property type="molecule type" value="Genomic_DNA"/>
</dbReference>
<feature type="domain" description="Cytochrome b561" evidence="9">
    <location>
        <begin position="1"/>
        <end position="161"/>
    </location>
</feature>
<dbReference type="HOGENOM" id="CLU_065428_1_0_1"/>
<evidence type="ECO:0000313" key="11">
    <source>
        <dbReference type="Proteomes" id="UP000016923"/>
    </source>
</evidence>
<keyword evidence="5 8" id="KW-1133">Transmembrane helix</keyword>
<evidence type="ECO:0000256" key="4">
    <source>
        <dbReference type="ARBA" id="ARBA00022982"/>
    </source>
</evidence>
<keyword evidence="4" id="KW-0249">Electron transport</keyword>
<evidence type="ECO:0000256" key="8">
    <source>
        <dbReference type="SAM" id="Phobius"/>
    </source>
</evidence>
<feature type="transmembrane region" description="Helical" evidence="8">
    <location>
        <begin position="21"/>
        <end position="46"/>
    </location>
</feature>
<dbReference type="Proteomes" id="UP000016923">
    <property type="component" value="Unassembled WGS sequence"/>
</dbReference>
<dbReference type="InterPro" id="IPR006593">
    <property type="entry name" value="Cyt_b561/ferric_Rdtase_TM"/>
</dbReference>
<protein>
    <submittedName>
        <fullName evidence="10">Integral membrane protein</fullName>
    </submittedName>
</protein>
<dbReference type="eggNOG" id="ENOG502SPC9">
    <property type="taxonomic scope" value="Eukaryota"/>
</dbReference>
<gene>
    <name evidence="10" type="ORF">F503_08459</name>
</gene>
<evidence type="ECO:0000259" key="9">
    <source>
        <dbReference type="PROSITE" id="PS50939"/>
    </source>
</evidence>